<evidence type="ECO:0000313" key="2">
    <source>
        <dbReference type="EnsemblPlants" id="AES91403"/>
    </source>
</evidence>
<name>G7JU61_MEDTR</name>
<reference evidence="1 3" key="2">
    <citation type="journal article" date="2014" name="BMC Genomics">
        <title>An improved genome release (version Mt4.0) for the model legume Medicago truncatula.</title>
        <authorList>
            <person name="Tang H."/>
            <person name="Krishnakumar V."/>
            <person name="Bidwell S."/>
            <person name="Rosen B."/>
            <person name="Chan A."/>
            <person name="Zhou S."/>
            <person name="Gentzbittel L."/>
            <person name="Childs K.L."/>
            <person name="Yandell M."/>
            <person name="Gundlach H."/>
            <person name="Mayer K.F."/>
            <person name="Schwartz D.C."/>
            <person name="Town C.D."/>
        </authorList>
    </citation>
    <scope>GENOME REANNOTATION</scope>
    <source>
        <strain evidence="2 3">cv. Jemalong A17</strain>
    </source>
</reference>
<protein>
    <submittedName>
        <fullName evidence="1 2">Uncharacterized protein</fullName>
    </submittedName>
</protein>
<evidence type="ECO:0000313" key="3">
    <source>
        <dbReference type="Proteomes" id="UP000002051"/>
    </source>
</evidence>
<keyword evidence="3" id="KW-1185">Reference proteome</keyword>
<reference evidence="2" key="3">
    <citation type="submission" date="2015-04" db="UniProtKB">
        <authorList>
            <consortium name="EnsemblPlants"/>
        </authorList>
    </citation>
    <scope>IDENTIFICATION</scope>
    <source>
        <strain evidence="2">cv. Jemalong A17</strain>
    </source>
</reference>
<dbReference type="EMBL" id="CM001220">
    <property type="protein sequence ID" value="AES91403.1"/>
    <property type="molecule type" value="Genomic_DNA"/>
</dbReference>
<reference evidence="1 3" key="1">
    <citation type="journal article" date="2011" name="Nature">
        <title>The Medicago genome provides insight into the evolution of rhizobial symbioses.</title>
        <authorList>
            <person name="Young N.D."/>
            <person name="Debelle F."/>
            <person name="Oldroyd G.E."/>
            <person name="Geurts R."/>
            <person name="Cannon S.B."/>
            <person name="Udvardi M.K."/>
            <person name="Benedito V.A."/>
            <person name="Mayer K.F."/>
            <person name="Gouzy J."/>
            <person name="Schoof H."/>
            <person name="Van de Peer Y."/>
            <person name="Proost S."/>
            <person name="Cook D.R."/>
            <person name="Meyers B.C."/>
            <person name="Spannagl M."/>
            <person name="Cheung F."/>
            <person name="De Mita S."/>
            <person name="Krishnakumar V."/>
            <person name="Gundlach H."/>
            <person name="Zhou S."/>
            <person name="Mudge J."/>
            <person name="Bharti A.K."/>
            <person name="Murray J.D."/>
            <person name="Naoumkina M.A."/>
            <person name="Rosen B."/>
            <person name="Silverstein K.A."/>
            <person name="Tang H."/>
            <person name="Rombauts S."/>
            <person name="Zhao P.X."/>
            <person name="Zhou P."/>
            <person name="Barbe V."/>
            <person name="Bardou P."/>
            <person name="Bechner M."/>
            <person name="Bellec A."/>
            <person name="Berger A."/>
            <person name="Berges H."/>
            <person name="Bidwell S."/>
            <person name="Bisseling T."/>
            <person name="Choisne N."/>
            <person name="Couloux A."/>
            <person name="Denny R."/>
            <person name="Deshpande S."/>
            <person name="Dai X."/>
            <person name="Doyle J.J."/>
            <person name="Dudez A.M."/>
            <person name="Farmer A.D."/>
            <person name="Fouteau S."/>
            <person name="Franken C."/>
            <person name="Gibelin C."/>
            <person name="Gish J."/>
            <person name="Goldstein S."/>
            <person name="Gonzalez A.J."/>
            <person name="Green P.J."/>
            <person name="Hallab A."/>
            <person name="Hartog M."/>
            <person name="Hua A."/>
            <person name="Humphray S.J."/>
            <person name="Jeong D.H."/>
            <person name="Jing Y."/>
            <person name="Jocker A."/>
            <person name="Kenton S.M."/>
            <person name="Kim D.J."/>
            <person name="Klee K."/>
            <person name="Lai H."/>
            <person name="Lang C."/>
            <person name="Lin S."/>
            <person name="Macmil S.L."/>
            <person name="Magdelenat G."/>
            <person name="Matthews L."/>
            <person name="McCorrison J."/>
            <person name="Monaghan E.L."/>
            <person name="Mun J.H."/>
            <person name="Najar F.Z."/>
            <person name="Nicholson C."/>
            <person name="Noirot C."/>
            <person name="O'Bleness M."/>
            <person name="Paule C.R."/>
            <person name="Poulain J."/>
            <person name="Prion F."/>
            <person name="Qin B."/>
            <person name="Qu C."/>
            <person name="Retzel E.F."/>
            <person name="Riddle C."/>
            <person name="Sallet E."/>
            <person name="Samain S."/>
            <person name="Samson N."/>
            <person name="Sanders I."/>
            <person name="Saurat O."/>
            <person name="Scarpelli C."/>
            <person name="Schiex T."/>
            <person name="Segurens B."/>
            <person name="Severin A.J."/>
            <person name="Sherrier D.J."/>
            <person name="Shi R."/>
            <person name="Sims S."/>
            <person name="Singer S.R."/>
            <person name="Sinharoy S."/>
            <person name="Sterck L."/>
            <person name="Viollet A."/>
            <person name="Wang B.B."/>
            <person name="Wang K."/>
            <person name="Wang M."/>
            <person name="Wang X."/>
            <person name="Warfsmann J."/>
            <person name="Weissenbach J."/>
            <person name="White D.D."/>
            <person name="White J.D."/>
            <person name="Wiley G.B."/>
            <person name="Wincker P."/>
            <person name="Xing Y."/>
            <person name="Yang L."/>
            <person name="Yao Z."/>
            <person name="Ying F."/>
            <person name="Zhai J."/>
            <person name="Zhou L."/>
            <person name="Zuber A."/>
            <person name="Denarie J."/>
            <person name="Dixon R.A."/>
            <person name="May G.D."/>
            <person name="Schwartz D.C."/>
            <person name="Rogers J."/>
            <person name="Quetier F."/>
            <person name="Town C.D."/>
            <person name="Roe B.A."/>
        </authorList>
    </citation>
    <scope>NUCLEOTIDE SEQUENCE [LARGE SCALE GENOMIC DNA]</scope>
    <source>
        <strain evidence="1">A17</strain>
        <strain evidence="2 3">cv. Jemalong A17</strain>
    </source>
</reference>
<sequence>MRSYSYHWFSISHHNSSHLFSICYRIIVLVPGCSESLIDVLSFATEVVFSPIYYQSKVWSSGKMTGLESERTRVRAPLVPLEGGKCKYLCKCSLSPKVFPTLDWGTIPSP</sequence>
<dbReference type="Proteomes" id="UP000002051">
    <property type="component" value="Chromosome 4"/>
</dbReference>
<proteinExistence type="predicted"/>
<dbReference type="AlphaFoldDB" id="G7JU61"/>
<accession>G7JU61</accession>
<dbReference type="EnsemblPlants" id="AES91403">
    <property type="protein sequence ID" value="AES91403"/>
    <property type="gene ID" value="MTR_4g113120"/>
</dbReference>
<organism evidence="1 3">
    <name type="scientific">Medicago truncatula</name>
    <name type="common">Barrel medic</name>
    <name type="synonym">Medicago tribuloides</name>
    <dbReference type="NCBI Taxonomy" id="3880"/>
    <lineage>
        <taxon>Eukaryota</taxon>
        <taxon>Viridiplantae</taxon>
        <taxon>Streptophyta</taxon>
        <taxon>Embryophyta</taxon>
        <taxon>Tracheophyta</taxon>
        <taxon>Spermatophyta</taxon>
        <taxon>Magnoliopsida</taxon>
        <taxon>eudicotyledons</taxon>
        <taxon>Gunneridae</taxon>
        <taxon>Pentapetalae</taxon>
        <taxon>rosids</taxon>
        <taxon>fabids</taxon>
        <taxon>Fabales</taxon>
        <taxon>Fabaceae</taxon>
        <taxon>Papilionoideae</taxon>
        <taxon>50 kb inversion clade</taxon>
        <taxon>NPAAA clade</taxon>
        <taxon>Hologalegina</taxon>
        <taxon>IRL clade</taxon>
        <taxon>Trifolieae</taxon>
        <taxon>Medicago</taxon>
    </lineage>
</organism>
<evidence type="ECO:0000313" key="1">
    <source>
        <dbReference type="EMBL" id="AES91403.1"/>
    </source>
</evidence>
<dbReference type="HOGENOM" id="CLU_2174744_0_0_1"/>
<gene>
    <name evidence="1" type="ordered locus">MTR_4g113120</name>
</gene>
<dbReference type="PaxDb" id="3880-AES91403"/>